<dbReference type="EMBL" id="KV878203">
    <property type="protein sequence ID" value="OJI84227.1"/>
    <property type="molecule type" value="Genomic_DNA"/>
</dbReference>
<proteinExistence type="predicted"/>
<accession>A0A1L9N4I6</accession>
<dbReference type="OrthoDB" id="4469070at2759"/>
<gene>
    <name evidence="3" type="ORF">ASPTUDRAFT_56162</name>
</gene>
<evidence type="ECO:0000313" key="4">
    <source>
        <dbReference type="Proteomes" id="UP000184304"/>
    </source>
</evidence>
<feature type="region of interest" description="Disordered" evidence="1">
    <location>
        <begin position="1"/>
        <end position="36"/>
    </location>
</feature>
<evidence type="ECO:0000313" key="3">
    <source>
        <dbReference type="EMBL" id="OJI84227.1"/>
    </source>
</evidence>
<evidence type="ECO:0000256" key="2">
    <source>
        <dbReference type="SAM" id="Phobius"/>
    </source>
</evidence>
<keyword evidence="4" id="KW-1185">Reference proteome</keyword>
<dbReference type="VEuPathDB" id="FungiDB:ASPTUDRAFT_56162"/>
<dbReference type="AlphaFoldDB" id="A0A1L9N4I6"/>
<dbReference type="OMA" id="FPHTTRS"/>
<keyword evidence="2" id="KW-1133">Transmembrane helix</keyword>
<feature type="transmembrane region" description="Helical" evidence="2">
    <location>
        <begin position="42"/>
        <end position="62"/>
    </location>
</feature>
<name>A0A1L9N4I6_ASPTC</name>
<keyword evidence="2" id="KW-0812">Transmembrane</keyword>
<organism evidence="3 4">
    <name type="scientific">Aspergillus tubingensis (strain CBS 134.48)</name>
    <dbReference type="NCBI Taxonomy" id="767770"/>
    <lineage>
        <taxon>Eukaryota</taxon>
        <taxon>Fungi</taxon>
        <taxon>Dikarya</taxon>
        <taxon>Ascomycota</taxon>
        <taxon>Pezizomycotina</taxon>
        <taxon>Eurotiomycetes</taxon>
        <taxon>Eurotiomycetidae</taxon>
        <taxon>Eurotiales</taxon>
        <taxon>Aspergillaceae</taxon>
        <taxon>Aspergillus</taxon>
        <taxon>Aspergillus subgen. Circumdati</taxon>
    </lineage>
</organism>
<keyword evidence="2" id="KW-0472">Membrane</keyword>
<protein>
    <submittedName>
        <fullName evidence="3">Uncharacterized protein</fullName>
    </submittedName>
</protein>
<feature type="compositionally biased region" description="Basic and acidic residues" evidence="1">
    <location>
        <begin position="19"/>
        <end position="33"/>
    </location>
</feature>
<evidence type="ECO:0000256" key="1">
    <source>
        <dbReference type="SAM" id="MobiDB-lite"/>
    </source>
</evidence>
<dbReference type="Proteomes" id="UP000184304">
    <property type="component" value="Unassembled WGS sequence"/>
</dbReference>
<reference evidence="4" key="1">
    <citation type="journal article" date="2017" name="Genome Biol.">
        <title>Comparative genomics reveals high biological diversity and specific adaptations in the industrially and medically important fungal genus Aspergillus.</title>
        <authorList>
            <person name="de Vries R.P."/>
            <person name="Riley R."/>
            <person name="Wiebenga A."/>
            <person name="Aguilar-Osorio G."/>
            <person name="Amillis S."/>
            <person name="Uchima C.A."/>
            <person name="Anderluh G."/>
            <person name="Asadollahi M."/>
            <person name="Askin M."/>
            <person name="Barry K."/>
            <person name="Battaglia E."/>
            <person name="Bayram O."/>
            <person name="Benocci T."/>
            <person name="Braus-Stromeyer S.A."/>
            <person name="Caldana C."/>
            <person name="Canovas D."/>
            <person name="Cerqueira G.C."/>
            <person name="Chen F."/>
            <person name="Chen W."/>
            <person name="Choi C."/>
            <person name="Clum A."/>
            <person name="Dos Santos R.A."/>
            <person name="Damasio A.R."/>
            <person name="Diallinas G."/>
            <person name="Emri T."/>
            <person name="Fekete E."/>
            <person name="Flipphi M."/>
            <person name="Freyberg S."/>
            <person name="Gallo A."/>
            <person name="Gournas C."/>
            <person name="Habgood R."/>
            <person name="Hainaut M."/>
            <person name="Harispe M.L."/>
            <person name="Henrissat B."/>
            <person name="Hilden K.S."/>
            <person name="Hope R."/>
            <person name="Hossain A."/>
            <person name="Karabika E."/>
            <person name="Karaffa L."/>
            <person name="Karanyi Z."/>
            <person name="Krasevec N."/>
            <person name="Kuo A."/>
            <person name="Kusch H."/>
            <person name="LaButti K."/>
            <person name="Lagendijk E.L."/>
            <person name="Lapidus A."/>
            <person name="Levasseur A."/>
            <person name="Lindquist E."/>
            <person name="Lipzen A."/>
            <person name="Logrieco A.F."/>
            <person name="MacCabe A."/>
            <person name="Maekelae M.R."/>
            <person name="Malavazi I."/>
            <person name="Melin P."/>
            <person name="Meyer V."/>
            <person name="Mielnichuk N."/>
            <person name="Miskei M."/>
            <person name="Molnar A.P."/>
            <person name="Mule G."/>
            <person name="Ngan C.Y."/>
            <person name="Orejas M."/>
            <person name="Orosz E."/>
            <person name="Ouedraogo J.P."/>
            <person name="Overkamp K.M."/>
            <person name="Park H.-S."/>
            <person name="Perrone G."/>
            <person name="Piumi F."/>
            <person name="Punt P.J."/>
            <person name="Ram A.F."/>
            <person name="Ramon A."/>
            <person name="Rauscher S."/>
            <person name="Record E."/>
            <person name="Riano-Pachon D.M."/>
            <person name="Robert V."/>
            <person name="Roehrig J."/>
            <person name="Ruller R."/>
            <person name="Salamov A."/>
            <person name="Salih N.S."/>
            <person name="Samson R.A."/>
            <person name="Sandor E."/>
            <person name="Sanguinetti M."/>
            <person name="Schuetze T."/>
            <person name="Sepcic K."/>
            <person name="Shelest E."/>
            <person name="Sherlock G."/>
            <person name="Sophianopoulou V."/>
            <person name="Squina F.M."/>
            <person name="Sun H."/>
            <person name="Susca A."/>
            <person name="Todd R.B."/>
            <person name="Tsang A."/>
            <person name="Unkles S.E."/>
            <person name="van de Wiele N."/>
            <person name="van Rossen-Uffink D."/>
            <person name="Oliveira J.V."/>
            <person name="Vesth T.C."/>
            <person name="Visser J."/>
            <person name="Yu J.-H."/>
            <person name="Zhou M."/>
            <person name="Andersen M.R."/>
            <person name="Archer D.B."/>
            <person name="Baker S.E."/>
            <person name="Benoit I."/>
            <person name="Brakhage A.A."/>
            <person name="Braus G.H."/>
            <person name="Fischer R."/>
            <person name="Frisvad J.C."/>
            <person name="Goldman G.H."/>
            <person name="Houbraken J."/>
            <person name="Oakley B."/>
            <person name="Pocsi I."/>
            <person name="Scazzocchio C."/>
            <person name="Seiboth B."/>
            <person name="vanKuyk P.A."/>
            <person name="Wortman J."/>
            <person name="Dyer P.S."/>
            <person name="Grigoriev I.V."/>
        </authorList>
    </citation>
    <scope>NUCLEOTIDE SEQUENCE [LARGE SCALE GENOMIC DNA]</scope>
    <source>
        <strain evidence="4">CBS 134.48</strain>
    </source>
</reference>
<sequence>MVARQGGETPRGAATIQPAERDTGGIREEEQRKGSGRPVSESISIIAAAAAAAALLLLWFFLPPPPPLLLFSSHLQAAIASLALQTWWSLSPDSFPHTTRSLSASFNNFLIQPSTLLFHAAHPPATLHCRLARFVSVDFHHLLLRTILPLDESLFARILASAFILHIGNRTRSRQLRLTSFAAGALLNGMFFEAFLMDTWLVPDTRDVVTALGPRDSALSVAVGSAQFPEPKPGAKVTFAPSGV</sequence>